<dbReference type="GeneTree" id="ENSGT00940000177785"/>
<dbReference type="Pfam" id="PF00188">
    <property type="entry name" value="CAP"/>
    <property type="match status" value="1"/>
</dbReference>
<dbReference type="InterPro" id="IPR035940">
    <property type="entry name" value="CAP_sf"/>
</dbReference>
<accession>A0A8C5C3Q6</accession>
<feature type="domain" description="SCP" evidence="1">
    <location>
        <begin position="13"/>
        <end position="49"/>
    </location>
</feature>
<organism evidence="2 3">
    <name type="scientific">Gadus morhua</name>
    <name type="common">Atlantic cod</name>
    <dbReference type="NCBI Taxonomy" id="8049"/>
    <lineage>
        <taxon>Eukaryota</taxon>
        <taxon>Metazoa</taxon>
        <taxon>Chordata</taxon>
        <taxon>Craniata</taxon>
        <taxon>Vertebrata</taxon>
        <taxon>Euteleostomi</taxon>
        <taxon>Actinopterygii</taxon>
        <taxon>Neopterygii</taxon>
        <taxon>Teleostei</taxon>
        <taxon>Neoteleostei</taxon>
        <taxon>Acanthomorphata</taxon>
        <taxon>Zeiogadaria</taxon>
        <taxon>Gadariae</taxon>
        <taxon>Gadiformes</taxon>
        <taxon>Gadoidei</taxon>
        <taxon>Gadidae</taxon>
        <taxon>Gadus</taxon>
    </lineage>
</organism>
<sequence>IETNPPPCSTLTCWFPLPGHFTKLVWKETTEVGVGLATDGKRVFVVAQYRPAGDPSQYDRSKTRATHIARTPKPNLYKQFTNSVNVAI</sequence>
<name>A0A8C5C3Q6_GADMO</name>
<reference evidence="2" key="1">
    <citation type="submission" date="2025-08" db="UniProtKB">
        <authorList>
            <consortium name="Ensembl"/>
        </authorList>
    </citation>
    <scope>IDENTIFICATION</scope>
</reference>
<dbReference type="Proteomes" id="UP000694546">
    <property type="component" value="Chromosome 6"/>
</dbReference>
<proteinExistence type="predicted"/>
<protein>
    <recommendedName>
        <fullName evidence="1">SCP domain-containing protein</fullName>
    </recommendedName>
</protein>
<evidence type="ECO:0000313" key="3">
    <source>
        <dbReference type="Proteomes" id="UP000694546"/>
    </source>
</evidence>
<evidence type="ECO:0000313" key="2">
    <source>
        <dbReference type="Ensembl" id="ENSGMOP00000055504.1"/>
    </source>
</evidence>
<dbReference type="Gene3D" id="3.40.33.10">
    <property type="entry name" value="CAP"/>
    <property type="match status" value="1"/>
</dbReference>
<dbReference type="AlphaFoldDB" id="A0A8C5C3Q6"/>
<dbReference type="Ensembl" id="ENSGMOT00000035776.1">
    <property type="protein sequence ID" value="ENSGMOP00000055504.1"/>
    <property type="gene ID" value="ENSGMOG00000022914.1"/>
</dbReference>
<reference evidence="2" key="2">
    <citation type="submission" date="2025-09" db="UniProtKB">
        <authorList>
            <consortium name="Ensembl"/>
        </authorList>
    </citation>
    <scope>IDENTIFICATION</scope>
</reference>
<dbReference type="GO" id="GO:0005576">
    <property type="term" value="C:extracellular region"/>
    <property type="evidence" value="ECO:0007669"/>
    <property type="project" value="InterPro"/>
</dbReference>
<dbReference type="SUPFAM" id="SSF55797">
    <property type="entry name" value="PR-1-like"/>
    <property type="match status" value="1"/>
</dbReference>
<dbReference type="InterPro" id="IPR014044">
    <property type="entry name" value="CAP_dom"/>
</dbReference>
<keyword evidence="3" id="KW-1185">Reference proteome</keyword>
<evidence type="ECO:0000259" key="1">
    <source>
        <dbReference type="Pfam" id="PF00188"/>
    </source>
</evidence>